<proteinExistence type="predicted"/>
<evidence type="ECO:0000313" key="2">
    <source>
        <dbReference type="EMBL" id="KKN25268.1"/>
    </source>
</evidence>
<protein>
    <submittedName>
        <fullName evidence="2">Uncharacterized protein</fullName>
    </submittedName>
</protein>
<name>A0A0F9S7F5_9ZZZZ</name>
<evidence type="ECO:0000256" key="1">
    <source>
        <dbReference type="SAM" id="Phobius"/>
    </source>
</evidence>
<keyword evidence="1" id="KW-0812">Transmembrane</keyword>
<gene>
    <name evidence="2" type="ORF">LCGC14_0886700</name>
</gene>
<dbReference type="EMBL" id="LAZR01002816">
    <property type="protein sequence ID" value="KKN25268.1"/>
    <property type="molecule type" value="Genomic_DNA"/>
</dbReference>
<reference evidence="2" key="1">
    <citation type="journal article" date="2015" name="Nature">
        <title>Complex archaea that bridge the gap between prokaryotes and eukaryotes.</title>
        <authorList>
            <person name="Spang A."/>
            <person name="Saw J.H."/>
            <person name="Jorgensen S.L."/>
            <person name="Zaremba-Niedzwiedzka K."/>
            <person name="Martijn J."/>
            <person name="Lind A.E."/>
            <person name="van Eijk R."/>
            <person name="Schleper C."/>
            <person name="Guy L."/>
            <person name="Ettema T.J."/>
        </authorList>
    </citation>
    <scope>NUCLEOTIDE SEQUENCE</scope>
</reference>
<dbReference type="AlphaFoldDB" id="A0A0F9S7F5"/>
<accession>A0A0F9S7F5</accession>
<keyword evidence="1" id="KW-1133">Transmembrane helix</keyword>
<comment type="caution">
    <text evidence="2">The sequence shown here is derived from an EMBL/GenBank/DDBJ whole genome shotgun (WGS) entry which is preliminary data.</text>
</comment>
<sequence>MNQELLSTILGTAIVALTIIVISLGYNEMVDKAEKAGYAACQLEHSQEQH</sequence>
<keyword evidence="1" id="KW-0472">Membrane</keyword>
<organism evidence="2">
    <name type="scientific">marine sediment metagenome</name>
    <dbReference type="NCBI Taxonomy" id="412755"/>
    <lineage>
        <taxon>unclassified sequences</taxon>
        <taxon>metagenomes</taxon>
        <taxon>ecological metagenomes</taxon>
    </lineage>
</organism>
<feature type="transmembrane region" description="Helical" evidence="1">
    <location>
        <begin position="6"/>
        <end position="26"/>
    </location>
</feature>